<dbReference type="InterPro" id="IPR019775">
    <property type="entry name" value="WD40_repeat_CS"/>
</dbReference>
<dbReference type="Pfam" id="PF00400">
    <property type="entry name" value="WD40"/>
    <property type="match status" value="3"/>
</dbReference>
<dbReference type="PROSITE" id="PS50294">
    <property type="entry name" value="WD_REPEATS_REGION"/>
    <property type="match status" value="3"/>
</dbReference>
<keyword evidence="5" id="KW-1185">Reference proteome</keyword>
<reference evidence="4 5" key="1">
    <citation type="submission" date="2014-04" db="EMBL/GenBank/DDBJ databases">
        <authorList>
            <consortium name="DOE Joint Genome Institute"/>
            <person name="Kuo A."/>
            <person name="Tarkka M."/>
            <person name="Buscot F."/>
            <person name="Kohler A."/>
            <person name="Nagy L.G."/>
            <person name="Floudas D."/>
            <person name="Copeland A."/>
            <person name="Barry K.W."/>
            <person name="Cichocki N."/>
            <person name="Veneault-Fourrey C."/>
            <person name="LaButti K."/>
            <person name="Lindquist E.A."/>
            <person name="Lipzen A."/>
            <person name="Lundell T."/>
            <person name="Morin E."/>
            <person name="Murat C."/>
            <person name="Sun H."/>
            <person name="Tunlid A."/>
            <person name="Henrissat B."/>
            <person name="Grigoriev I.V."/>
            <person name="Hibbett D.S."/>
            <person name="Martin F."/>
            <person name="Nordberg H.P."/>
            <person name="Cantor M.N."/>
            <person name="Hua S.X."/>
        </authorList>
    </citation>
    <scope>NUCLEOTIDE SEQUENCE [LARGE SCALE GENOMIC DNA]</scope>
    <source>
        <strain evidence="4 5">F 1598</strain>
    </source>
</reference>
<accession>A0A0C3AHR7</accession>
<name>A0A0C3AHR7_PILCF</name>
<feature type="repeat" description="WD" evidence="3">
    <location>
        <begin position="461"/>
        <end position="497"/>
    </location>
</feature>
<evidence type="ECO:0000256" key="2">
    <source>
        <dbReference type="ARBA" id="ARBA00022737"/>
    </source>
</evidence>
<dbReference type="PANTHER" id="PTHR22847:SF637">
    <property type="entry name" value="WD REPEAT DOMAIN 5B"/>
    <property type="match status" value="1"/>
</dbReference>
<dbReference type="PROSITE" id="PS00678">
    <property type="entry name" value="WD_REPEATS_1"/>
    <property type="match status" value="2"/>
</dbReference>
<dbReference type="PROSITE" id="PS50082">
    <property type="entry name" value="WD_REPEATS_2"/>
    <property type="match status" value="3"/>
</dbReference>
<sequence length="497" mass="55281">MVRELDIGSVTNSSDISTYLRHHTALIRKDPMFKLTADWPGEEKVRVLANCSAGLFIWASTAVKFITDGHHPDQQLDILLHPHPREAESALDALYATALHAAGKWDRDDVCTDFRAVLGAIVTARAPLSDTTIDRLFSLDGPRSSGFILSRLRCLLQWSPGQPVRVLHASFEDYLTDPKRCGDQRWFIDMCFHHHQFALSCFRTMKMELKFNICDLETSHISNDDVLDLPARIQKYIPNHLSYSCRSWAEHVRRTNFRIDIIACLDEFLCRRLLYWLEVLSLIKAVPIASPALSSIVDQLADSNATTAKLAADASQFVFTFRYPISRSAPHIYISAVPFTPSETVLSKQYLSHIIRRPFISVGRLTGWPASLNVFEGHTGWVSSVAFSPDGQQIVSGSRDKTVRVWDAKMGELTAGPFEGHTGWVSSVAFSPDGQQIISGSYDRTVRVWDAKTGELTAGPFEGHTGSVSSVAFSPDGQQIVSGSGDKTVRVWDAKTG</sequence>
<evidence type="ECO:0000256" key="3">
    <source>
        <dbReference type="PROSITE-ProRule" id="PRU00221"/>
    </source>
</evidence>
<keyword evidence="1 3" id="KW-0853">WD repeat</keyword>
<dbReference type="PANTHER" id="PTHR22847">
    <property type="entry name" value="WD40 REPEAT PROTEIN"/>
    <property type="match status" value="1"/>
</dbReference>
<dbReference type="AlphaFoldDB" id="A0A0C3AHR7"/>
<dbReference type="PRINTS" id="PR00320">
    <property type="entry name" value="GPROTEINBRPT"/>
</dbReference>
<dbReference type="Proteomes" id="UP000054166">
    <property type="component" value="Unassembled WGS sequence"/>
</dbReference>
<dbReference type="STRING" id="765440.A0A0C3AHR7"/>
<dbReference type="Gene3D" id="2.130.10.10">
    <property type="entry name" value="YVTN repeat-like/Quinoprotein amine dehydrogenase"/>
    <property type="match status" value="2"/>
</dbReference>
<dbReference type="InParanoid" id="A0A0C3AHR7"/>
<reference evidence="5" key="2">
    <citation type="submission" date="2015-01" db="EMBL/GenBank/DDBJ databases">
        <title>Evolutionary Origins and Diversification of the Mycorrhizal Mutualists.</title>
        <authorList>
            <consortium name="DOE Joint Genome Institute"/>
            <consortium name="Mycorrhizal Genomics Consortium"/>
            <person name="Kohler A."/>
            <person name="Kuo A."/>
            <person name="Nagy L.G."/>
            <person name="Floudas D."/>
            <person name="Copeland A."/>
            <person name="Barry K.W."/>
            <person name="Cichocki N."/>
            <person name="Veneault-Fourrey C."/>
            <person name="LaButti K."/>
            <person name="Lindquist E.A."/>
            <person name="Lipzen A."/>
            <person name="Lundell T."/>
            <person name="Morin E."/>
            <person name="Murat C."/>
            <person name="Riley R."/>
            <person name="Ohm R."/>
            <person name="Sun H."/>
            <person name="Tunlid A."/>
            <person name="Henrissat B."/>
            <person name="Grigoriev I.V."/>
            <person name="Hibbett D.S."/>
            <person name="Martin F."/>
        </authorList>
    </citation>
    <scope>NUCLEOTIDE SEQUENCE [LARGE SCALE GENOMIC DNA]</scope>
    <source>
        <strain evidence="5">F 1598</strain>
    </source>
</reference>
<gene>
    <name evidence="4" type="ORF">PILCRDRAFT_15274</name>
</gene>
<dbReference type="InterPro" id="IPR020472">
    <property type="entry name" value="WD40_PAC1"/>
</dbReference>
<dbReference type="HOGENOM" id="CLU_000288_6_0_1"/>
<dbReference type="CDD" id="cd00200">
    <property type="entry name" value="WD40"/>
    <property type="match status" value="1"/>
</dbReference>
<organism evidence="4 5">
    <name type="scientific">Piloderma croceum (strain F 1598)</name>
    <dbReference type="NCBI Taxonomy" id="765440"/>
    <lineage>
        <taxon>Eukaryota</taxon>
        <taxon>Fungi</taxon>
        <taxon>Dikarya</taxon>
        <taxon>Basidiomycota</taxon>
        <taxon>Agaricomycotina</taxon>
        <taxon>Agaricomycetes</taxon>
        <taxon>Agaricomycetidae</taxon>
        <taxon>Atheliales</taxon>
        <taxon>Atheliaceae</taxon>
        <taxon>Piloderma</taxon>
    </lineage>
</organism>
<feature type="repeat" description="WD" evidence="3">
    <location>
        <begin position="418"/>
        <end position="459"/>
    </location>
</feature>
<dbReference type="SMART" id="SM00320">
    <property type="entry name" value="WD40"/>
    <property type="match status" value="3"/>
</dbReference>
<dbReference type="InterPro" id="IPR015943">
    <property type="entry name" value="WD40/YVTN_repeat-like_dom_sf"/>
</dbReference>
<feature type="repeat" description="WD" evidence="3">
    <location>
        <begin position="375"/>
        <end position="416"/>
    </location>
</feature>
<dbReference type="EMBL" id="KN833084">
    <property type="protein sequence ID" value="KIM73368.1"/>
    <property type="molecule type" value="Genomic_DNA"/>
</dbReference>
<feature type="non-terminal residue" evidence="4">
    <location>
        <position position="497"/>
    </location>
</feature>
<dbReference type="GO" id="GO:0005634">
    <property type="term" value="C:nucleus"/>
    <property type="evidence" value="ECO:0007669"/>
    <property type="project" value="TreeGrafter"/>
</dbReference>
<evidence type="ECO:0000313" key="5">
    <source>
        <dbReference type="Proteomes" id="UP000054166"/>
    </source>
</evidence>
<protein>
    <submittedName>
        <fullName evidence="4">Uncharacterized protein</fullName>
    </submittedName>
</protein>
<proteinExistence type="predicted"/>
<dbReference type="InterPro" id="IPR036322">
    <property type="entry name" value="WD40_repeat_dom_sf"/>
</dbReference>
<keyword evidence="2" id="KW-0677">Repeat</keyword>
<evidence type="ECO:0000313" key="4">
    <source>
        <dbReference type="EMBL" id="KIM73368.1"/>
    </source>
</evidence>
<dbReference type="SUPFAM" id="SSF50978">
    <property type="entry name" value="WD40 repeat-like"/>
    <property type="match status" value="1"/>
</dbReference>
<dbReference type="InterPro" id="IPR001680">
    <property type="entry name" value="WD40_rpt"/>
</dbReference>
<dbReference type="OrthoDB" id="3266532at2759"/>
<dbReference type="GO" id="GO:1990234">
    <property type="term" value="C:transferase complex"/>
    <property type="evidence" value="ECO:0007669"/>
    <property type="project" value="UniProtKB-ARBA"/>
</dbReference>
<evidence type="ECO:0000256" key="1">
    <source>
        <dbReference type="ARBA" id="ARBA00022574"/>
    </source>
</evidence>